<name>A0A067TM92_GALM3</name>
<organism evidence="2 3">
    <name type="scientific">Galerina marginata (strain CBS 339.88)</name>
    <dbReference type="NCBI Taxonomy" id="685588"/>
    <lineage>
        <taxon>Eukaryota</taxon>
        <taxon>Fungi</taxon>
        <taxon>Dikarya</taxon>
        <taxon>Basidiomycota</taxon>
        <taxon>Agaricomycotina</taxon>
        <taxon>Agaricomycetes</taxon>
        <taxon>Agaricomycetidae</taxon>
        <taxon>Agaricales</taxon>
        <taxon>Agaricineae</taxon>
        <taxon>Strophariaceae</taxon>
        <taxon>Galerina</taxon>
    </lineage>
</organism>
<gene>
    <name evidence="2" type="ORF">GALMADRAFT_91738</name>
</gene>
<dbReference type="AlphaFoldDB" id="A0A067TM92"/>
<keyword evidence="3" id="KW-1185">Reference proteome</keyword>
<dbReference type="Proteomes" id="UP000027222">
    <property type="component" value="Unassembled WGS sequence"/>
</dbReference>
<reference evidence="3" key="1">
    <citation type="journal article" date="2014" name="Proc. Natl. Acad. Sci. U.S.A.">
        <title>Extensive sampling of basidiomycete genomes demonstrates inadequacy of the white-rot/brown-rot paradigm for wood decay fungi.</title>
        <authorList>
            <person name="Riley R."/>
            <person name="Salamov A.A."/>
            <person name="Brown D.W."/>
            <person name="Nagy L.G."/>
            <person name="Floudas D."/>
            <person name="Held B.W."/>
            <person name="Levasseur A."/>
            <person name="Lombard V."/>
            <person name="Morin E."/>
            <person name="Otillar R."/>
            <person name="Lindquist E.A."/>
            <person name="Sun H."/>
            <person name="LaButti K.M."/>
            <person name="Schmutz J."/>
            <person name="Jabbour D."/>
            <person name="Luo H."/>
            <person name="Baker S.E."/>
            <person name="Pisabarro A.G."/>
            <person name="Walton J.D."/>
            <person name="Blanchette R.A."/>
            <person name="Henrissat B."/>
            <person name="Martin F."/>
            <person name="Cullen D."/>
            <person name="Hibbett D.S."/>
            <person name="Grigoriev I.V."/>
        </authorList>
    </citation>
    <scope>NUCLEOTIDE SEQUENCE [LARGE SCALE GENOMIC DNA]</scope>
    <source>
        <strain evidence="3">CBS 339.88</strain>
    </source>
</reference>
<evidence type="ECO:0000313" key="2">
    <source>
        <dbReference type="EMBL" id="KDR81019.1"/>
    </source>
</evidence>
<dbReference type="OrthoDB" id="3040495at2759"/>
<accession>A0A067TM92</accession>
<evidence type="ECO:0000313" key="3">
    <source>
        <dbReference type="Proteomes" id="UP000027222"/>
    </source>
</evidence>
<dbReference type="HOGENOM" id="CLU_029793_1_0_1"/>
<dbReference type="EMBL" id="KL142371">
    <property type="protein sequence ID" value="KDR81019.1"/>
    <property type="molecule type" value="Genomic_DNA"/>
</dbReference>
<proteinExistence type="predicted"/>
<feature type="compositionally biased region" description="Basic residues" evidence="1">
    <location>
        <begin position="538"/>
        <end position="547"/>
    </location>
</feature>
<protein>
    <submittedName>
        <fullName evidence="2">Uncharacterized protein</fullName>
    </submittedName>
</protein>
<feature type="region of interest" description="Disordered" evidence="1">
    <location>
        <begin position="471"/>
        <end position="547"/>
    </location>
</feature>
<sequence>MPEDGEITVIVHQVFNKITQLSKKIGMTPMGYLQVFSRCFTLGTPTKPYSSITVNNSRYTAALEPTDPSFIPNESDLMRASKKPWAYLVNKRLLSGHIYIARRGKCLAIAAGYHLTTFHLGLEAKVTLMSREDYDRLIMNDCPGSNQNKSKAAKMRSFRMHPDFIEPGSSSKANRTINIFAAIVSESFAVVFSDFARLMRMHVTSLDRHWTQADLEVGSPEWPLIWDAFPDGPDWVLERDSALASLERWRSDMLMGETGHSKAIVDVIAENGNRTFAGFGRHLANDFLHYAAFFPGAPCSWICSNDERFNRFRSSILNYTQIWRSPDFLRRCGMLTNSINPFAFNTSSDRNYTTGFIWVFRKSIVEMPQDLYNLYLQEGLFDPLHTIGQPYQYSGPICKQQFKRIDVNYHSHLDAFTVITAKVPEGWKDGPIQPFTDLREAGYSTTIGPAQFYEAKQNMIDPDHAMKVCIRPGRPRKLPSDGPGKKRKTPTIHSLSSSKPPVPKKRKVTIEDKGKENIISVPMSDHTPPLSPPQRLTRSQKHRTQMI</sequence>
<evidence type="ECO:0000256" key="1">
    <source>
        <dbReference type="SAM" id="MobiDB-lite"/>
    </source>
</evidence>